<dbReference type="GO" id="GO:0030267">
    <property type="term" value="F:glyoxylate reductase (NADPH) activity"/>
    <property type="evidence" value="ECO:0007669"/>
    <property type="project" value="TreeGrafter"/>
</dbReference>
<sequence>LQEGQVLLKQGNWDPLQQDFLGYQISESTVGIVGLGGIGLAIAKRIKAFDITRLLYCGPSEKPQAEEVGAEYVTFDKLLRESDYILICCRLNDNTKEMFNDSAFNKMKPNSVLINTARGGIVDHEALLRALEEGKIWGAGLDVMTPEPLPSDSPLLKFYNCVLMPHIGSSTIKTRERMAELAVENVLAPLDGRPMPLPLF</sequence>
<keyword evidence="3" id="KW-0472">Membrane</keyword>
<dbReference type="PANTHER" id="PTHR10996">
    <property type="entry name" value="2-HYDROXYACID DEHYDROGENASE-RELATED"/>
    <property type="match status" value="1"/>
</dbReference>
<dbReference type="FunFam" id="3.40.50.720:FF:000026">
    <property type="entry name" value="Glyoxylate/hydroxypyruvate reductase B"/>
    <property type="match status" value="1"/>
</dbReference>
<dbReference type="Proteomes" id="UP001233999">
    <property type="component" value="Unassembled WGS sequence"/>
</dbReference>
<evidence type="ECO:0000256" key="1">
    <source>
        <dbReference type="ARBA" id="ARBA00023002"/>
    </source>
</evidence>
<dbReference type="PANTHER" id="PTHR10996:SF119">
    <property type="entry name" value="FI03731P-RELATED"/>
    <property type="match status" value="1"/>
</dbReference>
<reference evidence="5" key="1">
    <citation type="journal article" date="2023" name="IScience">
        <title>Live-bearing cockroach genome reveals convergent evolutionary mechanisms linked to viviparity in insects and beyond.</title>
        <authorList>
            <person name="Fouks B."/>
            <person name="Harrison M.C."/>
            <person name="Mikhailova A.A."/>
            <person name="Marchal E."/>
            <person name="English S."/>
            <person name="Carruthers M."/>
            <person name="Jennings E.C."/>
            <person name="Chiamaka E.L."/>
            <person name="Frigard R.A."/>
            <person name="Pippel M."/>
            <person name="Attardo G.M."/>
            <person name="Benoit J.B."/>
            <person name="Bornberg-Bauer E."/>
            <person name="Tobe S.S."/>
        </authorList>
    </citation>
    <scope>NUCLEOTIDE SEQUENCE</scope>
    <source>
        <strain evidence="5">Stay&amp;Tobe</strain>
    </source>
</reference>
<dbReference type="InterPro" id="IPR036291">
    <property type="entry name" value="NAD(P)-bd_dom_sf"/>
</dbReference>
<dbReference type="InterPro" id="IPR006140">
    <property type="entry name" value="D-isomer_DH_NAD-bd"/>
</dbReference>
<proteinExistence type="predicted"/>
<dbReference type="PROSITE" id="PS00671">
    <property type="entry name" value="D_2_HYDROXYACID_DH_3"/>
    <property type="match status" value="1"/>
</dbReference>
<evidence type="ECO:0000259" key="4">
    <source>
        <dbReference type="Pfam" id="PF02826"/>
    </source>
</evidence>
<reference evidence="5" key="2">
    <citation type="submission" date="2023-05" db="EMBL/GenBank/DDBJ databases">
        <authorList>
            <person name="Fouks B."/>
        </authorList>
    </citation>
    <scope>NUCLEOTIDE SEQUENCE</scope>
    <source>
        <strain evidence="5">Stay&amp;Tobe</strain>
        <tissue evidence="5">Testes</tissue>
    </source>
</reference>
<evidence type="ECO:0000256" key="3">
    <source>
        <dbReference type="SAM" id="Phobius"/>
    </source>
</evidence>
<evidence type="ECO:0000313" key="6">
    <source>
        <dbReference type="Proteomes" id="UP001233999"/>
    </source>
</evidence>
<keyword evidence="1" id="KW-0560">Oxidoreductase</keyword>
<gene>
    <name evidence="5" type="ORF">L9F63_003837</name>
</gene>
<organism evidence="5 6">
    <name type="scientific">Diploptera punctata</name>
    <name type="common">Pacific beetle cockroach</name>
    <dbReference type="NCBI Taxonomy" id="6984"/>
    <lineage>
        <taxon>Eukaryota</taxon>
        <taxon>Metazoa</taxon>
        <taxon>Ecdysozoa</taxon>
        <taxon>Arthropoda</taxon>
        <taxon>Hexapoda</taxon>
        <taxon>Insecta</taxon>
        <taxon>Pterygota</taxon>
        <taxon>Neoptera</taxon>
        <taxon>Polyneoptera</taxon>
        <taxon>Dictyoptera</taxon>
        <taxon>Blattodea</taxon>
        <taxon>Blaberoidea</taxon>
        <taxon>Blaberidae</taxon>
        <taxon>Diplopterinae</taxon>
        <taxon>Diploptera</taxon>
    </lineage>
</organism>
<protein>
    <recommendedName>
        <fullName evidence="2">Glyoxylate reductase/hydroxypyruvate reductase</fullName>
    </recommendedName>
</protein>
<dbReference type="Pfam" id="PF02826">
    <property type="entry name" value="2-Hacid_dh_C"/>
    <property type="match status" value="1"/>
</dbReference>
<evidence type="ECO:0000313" key="5">
    <source>
        <dbReference type="EMBL" id="KAJ9581768.1"/>
    </source>
</evidence>
<keyword evidence="6" id="KW-1185">Reference proteome</keyword>
<feature type="transmembrane region" description="Helical" evidence="3">
    <location>
        <begin position="20"/>
        <end position="43"/>
    </location>
</feature>
<accession>A0AAD7ZKY5</accession>
<dbReference type="Gene3D" id="3.40.50.720">
    <property type="entry name" value="NAD(P)-binding Rossmann-like Domain"/>
    <property type="match status" value="2"/>
</dbReference>
<feature type="non-terminal residue" evidence="5">
    <location>
        <position position="1"/>
    </location>
</feature>
<feature type="domain" description="D-isomer specific 2-hydroxyacid dehydrogenase NAD-binding" evidence="4">
    <location>
        <begin position="3"/>
        <end position="168"/>
    </location>
</feature>
<dbReference type="AlphaFoldDB" id="A0AAD7ZKY5"/>
<dbReference type="SUPFAM" id="SSF51735">
    <property type="entry name" value="NAD(P)-binding Rossmann-fold domains"/>
    <property type="match status" value="1"/>
</dbReference>
<keyword evidence="3" id="KW-0812">Transmembrane</keyword>
<dbReference type="EMBL" id="JASPKZ010007842">
    <property type="protein sequence ID" value="KAJ9581768.1"/>
    <property type="molecule type" value="Genomic_DNA"/>
</dbReference>
<dbReference type="GO" id="GO:0005829">
    <property type="term" value="C:cytosol"/>
    <property type="evidence" value="ECO:0007669"/>
    <property type="project" value="TreeGrafter"/>
</dbReference>
<evidence type="ECO:0000256" key="2">
    <source>
        <dbReference type="ARBA" id="ARBA00073306"/>
    </source>
</evidence>
<comment type="caution">
    <text evidence="5">The sequence shown here is derived from an EMBL/GenBank/DDBJ whole genome shotgun (WGS) entry which is preliminary data.</text>
</comment>
<name>A0AAD7ZKY5_DIPPU</name>
<dbReference type="GO" id="GO:0008465">
    <property type="term" value="F:hydroxypyruvate reductase (NADH) activity"/>
    <property type="evidence" value="ECO:0007669"/>
    <property type="project" value="TreeGrafter"/>
</dbReference>
<dbReference type="InterPro" id="IPR029753">
    <property type="entry name" value="D-isomer_DH_CS"/>
</dbReference>
<dbReference type="InterPro" id="IPR050223">
    <property type="entry name" value="D-isomer_2-hydroxyacid_DH"/>
</dbReference>
<keyword evidence="3" id="KW-1133">Transmembrane helix</keyword>
<dbReference type="GO" id="GO:0051287">
    <property type="term" value="F:NAD binding"/>
    <property type="evidence" value="ECO:0007669"/>
    <property type="project" value="InterPro"/>
</dbReference>